<proteinExistence type="predicted"/>
<reference evidence="1" key="1">
    <citation type="journal article" date="2014" name="Front. Microbiol.">
        <title>High frequency of phylogenetically diverse reductive dehalogenase-homologous genes in deep subseafloor sedimentary metagenomes.</title>
        <authorList>
            <person name="Kawai M."/>
            <person name="Futagami T."/>
            <person name="Toyoda A."/>
            <person name="Takaki Y."/>
            <person name="Nishi S."/>
            <person name="Hori S."/>
            <person name="Arai W."/>
            <person name="Tsubouchi T."/>
            <person name="Morono Y."/>
            <person name="Uchiyama I."/>
            <person name="Ito T."/>
            <person name="Fujiyama A."/>
            <person name="Inagaki F."/>
            <person name="Takami H."/>
        </authorList>
    </citation>
    <scope>NUCLEOTIDE SEQUENCE</scope>
    <source>
        <strain evidence="1">Expedition CK06-06</strain>
    </source>
</reference>
<name>X0UGC5_9ZZZZ</name>
<comment type="caution">
    <text evidence="1">The sequence shown here is derived from an EMBL/GenBank/DDBJ whole genome shotgun (WGS) entry which is preliminary data.</text>
</comment>
<dbReference type="EMBL" id="BARS01016477">
    <property type="protein sequence ID" value="GAF87550.1"/>
    <property type="molecule type" value="Genomic_DNA"/>
</dbReference>
<organism evidence="1">
    <name type="scientific">marine sediment metagenome</name>
    <dbReference type="NCBI Taxonomy" id="412755"/>
    <lineage>
        <taxon>unclassified sequences</taxon>
        <taxon>metagenomes</taxon>
        <taxon>ecological metagenomes</taxon>
    </lineage>
</organism>
<feature type="non-terminal residue" evidence="1">
    <location>
        <position position="1"/>
    </location>
</feature>
<sequence>GYKPFTEAVMYRIASRTVADYWFNHYSYSSGLDCKHCSKAQRQKCKEDDLYTECPKAIKLEYLSKPITDSEGNLTELGNLIADDKALDLDGWVSSSTWEIGYKPRLVDIAYKLHTGEALTNADLLYLSRYRRQEQKRLID</sequence>
<protein>
    <submittedName>
        <fullName evidence="1">Uncharacterized protein</fullName>
    </submittedName>
</protein>
<gene>
    <name evidence="1" type="ORF">S01H1_27108</name>
</gene>
<dbReference type="AlphaFoldDB" id="X0UGC5"/>
<accession>X0UGC5</accession>
<evidence type="ECO:0000313" key="1">
    <source>
        <dbReference type="EMBL" id="GAF87550.1"/>
    </source>
</evidence>